<comment type="similarity">
    <text evidence="1">Belongs to the asp23 family.</text>
</comment>
<dbReference type="Pfam" id="PF03780">
    <property type="entry name" value="Asp23"/>
    <property type="match status" value="1"/>
</dbReference>
<dbReference type="EMBL" id="RHHR01000010">
    <property type="protein sequence ID" value="RNB75535.1"/>
    <property type="molecule type" value="Genomic_DNA"/>
</dbReference>
<evidence type="ECO:0000313" key="3">
    <source>
        <dbReference type="Proteomes" id="UP000282028"/>
    </source>
</evidence>
<dbReference type="PANTHER" id="PTHR34297">
    <property type="entry name" value="HYPOTHETICAL CYTOSOLIC PROTEIN-RELATED"/>
    <property type="match status" value="1"/>
</dbReference>
<organism evidence="2 3">
    <name type="scientific">Brevibacillus invocatus</name>
    <dbReference type="NCBI Taxonomy" id="173959"/>
    <lineage>
        <taxon>Bacteria</taxon>
        <taxon>Bacillati</taxon>
        <taxon>Bacillota</taxon>
        <taxon>Bacilli</taxon>
        <taxon>Bacillales</taxon>
        <taxon>Paenibacillaceae</taxon>
        <taxon>Brevibacillus</taxon>
    </lineage>
</organism>
<protein>
    <submittedName>
        <fullName evidence="2">Asp23/Gls24 family envelope stress response protein</fullName>
    </submittedName>
</protein>
<sequence>MSERIGEIRVADNVVAVVAGVAVEEVLDVTIRSGGLYQDFAKKINGGTKGINVSILEGRVTIDMRVSVRYGAPIHHVCQLVQEKVKETVEDITGLEVESINVRVETIEIK</sequence>
<comment type="caution">
    <text evidence="2">The sequence shown here is derived from an EMBL/GenBank/DDBJ whole genome shotgun (WGS) entry which is preliminary data.</text>
</comment>
<reference evidence="2 3" key="1">
    <citation type="submission" date="2018-10" db="EMBL/GenBank/DDBJ databases">
        <title>Phylogenomics of Brevibacillus.</title>
        <authorList>
            <person name="Dunlap C."/>
        </authorList>
    </citation>
    <scope>NUCLEOTIDE SEQUENCE [LARGE SCALE GENOMIC DNA]</scope>
    <source>
        <strain evidence="2 3">JCM 12215</strain>
    </source>
</reference>
<dbReference type="AlphaFoldDB" id="A0A3M8CKZ2"/>
<evidence type="ECO:0000256" key="1">
    <source>
        <dbReference type="ARBA" id="ARBA00005721"/>
    </source>
</evidence>
<name>A0A3M8CKZ2_9BACL</name>
<dbReference type="InterPro" id="IPR005531">
    <property type="entry name" value="Asp23"/>
</dbReference>
<dbReference type="OrthoDB" id="9791482at2"/>
<dbReference type="Proteomes" id="UP000282028">
    <property type="component" value="Unassembled WGS sequence"/>
</dbReference>
<keyword evidence="3" id="KW-1185">Reference proteome</keyword>
<evidence type="ECO:0000313" key="2">
    <source>
        <dbReference type="EMBL" id="RNB75535.1"/>
    </source>
</evidence>
<gene>
    <name evidence="2" type="ORF">EDM52_08125</name>
</gene>
<dbReference type="RefSeq" id="WP_122908495.1">
    <property type="nucleotide sequence ID" value="NZ_CBCSBE010000001.1"/>
</dbReference>
<proteinExistence type="inferred from homology"/>
<accession>A0A3M8CKZ2</accession>